<dbReference type="EMBL" id="FOGJ01000006">
    <property type="protein sequence ID" value="SER50920.1"/>
    <property type="molecule type" value="Genomic_DNA"/>
</dbReference>
<reference evidence="2 3" key="1">
    <citation type="submission" date="2016-10" db="EMBL/GenBank/DDBJ databases">
        <authorList>
            <person name="de Groot N.N."/>
        </authorList>
    </citation>
    <scope>NUCLEOTIDE SEQUENCE [LARGE SCALE GENOMIC DNA]</scope>
    <source>
        <strain evidence="2 3">AR40</strain>
    </source>
</reference>
<sequence length="84" mass="9143">MRVLFAPGVVKEVISAEVVPMDIGDGKIIGTQVNFKLAPSGDMLEYIYSQSVPIEESGQRAIDFVNGLYEKGYGDFSSEPTEVL</sequence>
<protein>
    <submittedName>
        <fullName evidence="2">Uncharacterized protein</fullName>
    </submittedName>
</protein>
<evidence type="ECO:0000313" key="3">
    <source>
        <dbReference type="Proteomes" id="UP000182584"/>
    </source>
</evidence>
<proteinExistence type="predicted"/>
<evidence type="ECO:0000313" key="1">
    <source>
        <dbReference type="EMBL" id="PWT27361.1"/>
    </source>
</evidence>
<reference evidence="1 4" key="2">
    <citation type="submission" date="2017-09" db="EMBL/GenBank/DDBJ databases">
        <title>High-quality draft genome sequence of Butyrivibrio fibrisolvens INBov1, isolated from cow rumen.</title>
        <authorList>
            <person name="Rodriguez Hernaez J."/>
            <person name="Rivarola M."/>
            <person name="Paniego N."/>
            <person name="Cravero S."/>
            <person name="Ceron Cucchi M."/>
            <person name="Martinez M.C."/>
        </authorList>
    </citation>
    <scope>NUCLEOTIDE SEQUENCE [LARGE SCALE GENOMIC DNA]</scope>
    <source>
        <strain evidence="1 4">INBov1</strain>
    </source>
</reference>
<dbReference type="RefSeq" id="WP_022753429.1">
    <property type="nucleotide sequence ID" value="NZ_CM009896.1"/>
</dbReference>
<organism evidence="2 3">
    <name type="scientific">Butyrivibrio fibrisolvens</name>
    <dbReference type="NCBI Taxonomy" id="831"/>
    <lineage>
        <taxon>Bacteria</taxon>
        <taxon>Bacillati</taxon>
        <taxon>Bacillota</taxon>
        <taxon>Clostridia</taxon>
        <taxon>Lachnospirales</taxon>
        <taxon>Lachnospiraceae</taxon>
        <taxon>Butyrivibrio</taxon>
    </lineage>
</organism>
<dbReference type="Proteomes" id="UP000245488">
    <property type="component" value="Chromosome"/>
</dbReference>
<evidence type="ECO:0000313" key="4">
    <source>
        <dbReference type="Proteomes" id="UP000245488"/>
    </source>
</evidence>
<dbReference type="EMBL" id="NXNG01000001">
    <property type="protein sequence ID" value="PWT27361.1"/>
    <property type="molecule type" value="Genomic_DNA"/>
</dbReference>
<name>A0A1H9PS32_BUTFI</name>
<dbReference type="OrthoDB" id="2003789at2"/>
<keyword evidence="4" id="KW-1185">Reference proteome</keyword>
<dbReference type="AlphaFoldDB" id="A0A1H9PS32"/>
<accession>A0A1H9PS32</accession>
<gene>
    <name evidence="1" type="ORF">CPT75_09755</name>
    <name evidence="2" type="ORF">SAMN04487884_106126</name>
</gene>
<dbReference type="eggNOG" id="ENOG5034BFW">
    <property type="taxonomic scope" value="Bacteria"/>
</dbReference>
<dbReference type="Proteomes" id="UP000182584">
    <property type="component" value="Unassembled WGS sequence"/>
</dbReference>
<evidence type="ECO:0000313" key="2">
    <source>
        <dbReference type="EMBL" id="SER50920.1"/>
    </source>
</evidence>